<dbReference type="SMART" id="SM00382">
    <property type="entry name" value="AAA"/>
    <property type="match status" value="1"/>
</dbReference>
<dbReference type="Gene3D" id="1.10.8.430">
    <property type="entry name" value="Helical domain of apoptotic protease-activating factors"/>
    <property type="match status" value="1"/>
</dbReference>
<feature type="region of interest" description="Disordered" evidence="7">
    <location>
        <begin position="1230"/>
        <end position="1255"/>
    </location>
</feature>
<evidence type="ECO:0000259" key="8">
    <source>
        <dbReference type="SMART" id="SM00382"/>
    </source>
</evidence>
<gene>
    <name evidence="9" type="ORF">RGQ29_024613</name>
</gene>
<keyword evidence="3" id="KW-0677">Repeat</keyword>
<dbReference type="PANTHER" id="PTHR33463">
    <property type="entry name" value="NB-ARC DOMAIN-CONTAINING PROTEIN-RELATED"/>
    <property type="match status" value="1"/>
</dbReference>
<sequence>MDAVSVIVTIGGCFVDPIKKHCGYLIHYNSNIKDLIIKIQKLHDKRKGVQLEIAEAERNGRVMLPEVVTWIEKVRNILDEYVDETWIEEVRNIPDQDVVETWIEKVRNILDEDVEANKMSLGGWCPSYSLSRKAKKKTLEIDGLLSDAAPFVTRVSYPPPLGIGSSSIEGIMDFESRTKMRKEVLEALRTDKVNMIAICGMGGIGKTTMAKEVAKRAKDDKLFDEVVMVVVSQNQDLRSIQVHIAEMLGLQFVEDSLLARAERLRKRLMDSKSVLIILDDVWDALDLEAVGIPYGGQHNKCKILLTSRSEEACTQMKTQKIFPIKVLSEEEAWNLFREMAGNCIDTLGLHPIAKEVAKECGGLPVAIVTVGRALENKSEFEWRAALQQLENSIPKNIPGLDSKVYSSIELSYSYLKSDEAKSCFLLCCLYPEDSDIGIEFLVRYGVGQRLFAKIDTVAEARNRVHAIVKNLKRSFLLLDSEEGEMFVKMHDVVRDVAISIAENQGFLVRCNEKKEEWPEKDLCERSTAISLVSRELERHPDGLECPELELLLLEFKRRWQSLPPNLFKGMKGLKVLSLTYMSFPSLPQSINVLQNLRTLQFVDCEITDASAIGELRKLEILSFWGSKIKELPGEMRNLSYLKFLELTKCNYLVRIPPNLLSSLSHLEELCMFGVNSVDWEPVEGNKEEEGANASLTELMSLSYLVALKIQIPNIKVLPKDLAFKNDTIKFQIFSGDNKVIDEDKLKESFHCLFKNSLRLASCDVSDIAESQMLLQLFKKSEILKLKEIKGLKNIVYELDKEGFQCLKVLKVGDSDDVEYVMDATSDENPRAAFPILESLKVCRLNNLKEIYHSQFSKRSFSSACFSNLKSLCLKKCQHLKNVFSLSIARGLVQLQKLEIDDCDDMEECFHKEGEDEKALNDKIMFPQLTSIELGYLPKLIGFCTGVGPVELVQPSLNQEVGRISIDEVTNLEKHKMTNIQQHTSPFPESTPIISHKLFSSKTILWPPNLENLKLRGAKSLEAVFDLKGLKIDEDHQRIVVLAQLKTLEVNSSSKLGHVWKNVPRGIQGFQNLTSIEVRLCPLLRYLFPTSIAKLLVELQSIDINECHAIENIVQREGEEEATDIILFPRVSSLKLRMLPNIMSLCIKAYSFEWSSMKEICLYRCPKLKTIGSEIQSLRKSKEISRELDSRPNEQELGSPGFLRRCLECVPRRKNYGLMAVSDQGITNKSQRSYSVKEEGTLSKSKDSKVSDSDNPSEIWSLFPSHIIECLKNLELIVLVDLLSPEIIFQLEELNVEESHMAPILDQLRILNLRGLDNLMHIWKKGPERILGFGNMRFLNVDKCNSLTYLFLPSIAKLLVMLEEIEVTCCEKIEEILARAGEEEEEKNVLFHKVNRICLKGLPRLKYFCPETNAFEWPSLVEIIVDECPSLSTFIPSNLYTPKLEGVYDEEEVRFSWEEGGTRHWKGELNATIEHIFKGKEKQSNQETQPEEQI</sequence>
<proteinExistence type="inferred from homology"/>
<dbReference type="Proteomes" id="UP001324115">
    <property type="component" value="Unassembled WGS sequence"/>
</dbReference>
<keyword evidence="6" id="KW-0067">ATP-binding</keyword>
<organism evidence="9 10">
    <name type="scientific">Quercus rubra</name>
    <name type="common">Northern red oak</name>
    <name type="synonym">Quercus borealis</name>
    <dbReference type="NCBI Taxonomy" id="3512"/>
    <lineage>
        <taxon>Eukaryota</taxon>
        <taxon>Viridiplantae</taxon>
        <taxon>Streptophyta</taxon>
        <taxon>Embryophyta</taxon>
        <taxon>Tracheophyta</taxon>
        <taxon>Spermatophyta</taxon>
        <taxon>Magnoliopsida</taxon>
        <taxon>eudicotyledons</taxon>
        <taxon>Gunneridae</taxon>
        <taxon>Pentapetalae</taxon>
        <taxon>rosids</taxon>
        <taxon>fabids</taxon>
        <taxon>Fagales</taxon>
        <taxon>Fagaceae</taxon>
        <taxon>Quercus</taxon>
    </lineage>
</organism>
<dbReference type="Pfam" id="PF23247">
    <property type="entry name" value="LRR_RPS2"/>
    <property type="match status" value="3"/>
</dbReference>
<dbReference type="SUPFAM" id="SSF52058">
    <property type="entry name" value="L domain-like"/>
    <property type="match status" value="1"/>
</dbReference>
<dbReference type="Pfam" id="PF00931">
    <property type="entry name" value="NB-ARC"/>
    <property type="match status" value="1"/>
</dbReference>
<dbReference type="GO" id="GO:0006952">
    <property type="term" value="P:defense response"/>
    <property type="evidence" value="ECO:0007669"/>
    <property type="project" value="UniProtKB-KW"/>
</dbReference>
<dbReference type="PRINTS" id="PR00364">
    <property type="entry name" value="DISEASERSIST"/>
</dbReference>
<dbReference type="InterPro" id="IPR057135">
    <property type="entry name" value="At4g27190-like_LRR"/>
</dbReference>
<evidence type="ECO:0000256" key="1">
    <source>
        <dbReference type="ARBA" id="ARBA00008894"/>
    </source>
</evidence>
<accession>A0AAN7EVH1</accession>
<dbReference type="InterPro" id="IPR032675">
    <property type="entry name" value="LRR_dom_sf"/>
</dbReference>
<dbReference type="GO" id="GO:0005524">
    <property type="term" value="F:ATP binding"/>
    <property type="evidence" value="ECO:0007669"/>
    <property type="project" value="UniProtKB-KW"/>
</dbReference>
<dbReference type="InterPro" id="IPR002182">
    <property type="entry name" value="NB-ARC"/>
</dbReference>
<dbReference type="Gene3D" id="3.40.50.300">
    <property type="entry name" value="P-loop containing nucleotide triphosphate hydrolases"/>
    <property type="match status" value="1"/>
</dbReference>
<dbReference type="EMBL" id="JAXUIC010000007">
    <property type="protein sequence ID" value="KAK4581015.1"/>
    <property type="molecule type" value="Genomic_DNA"/>
</dbReference>
<keyword evidence="2" id="KW-0433">Leucine-rich repeat</keyword>
<dbReference type="Gene3D" id="1.10.10.10">
    <property type="entry name" value="Winged helix-like DNA-binding domain superfamily/Winged helix DNA-binding domain"/>
    <property type="match status" value="1"/>
</dbReference>
<dbReference type="SUPFAM" id="SSF52047">
    <property type="entry name" value="RNI-like"/>
    <property type="match status" value="1"/>
</dbReference>
<protein>
    <recommendedName>
        <fullName evidence="8">AAA+ ATPase domain-containing protein</fullName>
    </recommendedName>
</protein>
<evidence type="ECO:0000256" key="2">
    <source>
        <dbReference type="ARBA" id="ARBA00022614"/>
    </source>
</evidence>
<evidence type="ECO:0000256" key="6">
    <source>
        <dbReference type="ARBA" id="ARBA00022840"/>
    </source>
</evidence>
<keyword evidence="5" id="KW-0611">Plant defense</keyword>
<dbReference type="FunFam" id="3.40.50.300:FF:001091">
    <property type="entry name" value="Probable disease resistance protein At1g61300"/>
    <property type="match status" value="1"/>
</dbReference>
<evidence type="ECO:0000256" key="7">
    <source>
        <dbReference type="SAM" id="MobiDB-lite"/>
    </source>
</evidence>
<feature type="compositionally biased region" description="Basic and acidic residues" evidence="7">
    <location>
        <begin position="1234"/>
        <end position="1251"/>
    </location>
</feature>
<dbReference type="InterPro" id="IPR036388">
    <property type="entry name" value="WH-like_DNA-bd_sf"/>
</dbReference>
<evidence type="ECO:0000313" key="9">
    <source>
        <dbReference type="EMBL" id="KAK4581015.1"/>
    </source>
</evidence>
<reference evidence="9 10" key="1">
    <citation type="journal article" date="2023" name="G3 (Bethesda)">
        <title>A haplotype-resolved chromosome-scale genome for Quercus rubra L. provides insights into the genetics of adaptive traits for red oak species.</title>
        <authorList>
            <person name="Kapoor B."/>
            <person name="Jenkins J."/>
            <person name="Schmutz J."/>
            <person name="Zhebentyayeva T."/>
            <person name="Kuelheim C."/>
            <person name="Coggeshall M."/>
            <person name="Heim C."/>
            <person name="Lasky J.R."/>
            <person name="Leites L."/>
            <person name="Islam-Faridi N."/>
            <person name="Romero-Severson J."/>
            <person name="DeLeo V.L."/>
            <person name="Lucas S.M."/>
            <person name="Lazic D."/>
            <person name="Gailing O."/>
            <person name="Carlson J."/>
            <person name="Staton M."/>
        </authorList>
    </citation>
    <scope>NUCLEOTIDE SEQUENCE [LARGE SCALE GENOMIC DNA]</scope>
    <source>
        <strain evidence="9">Pseudo-F2</strain>
    </source>
</reference>
<comment type="similarity">
    <text evidence="1">Belongs to the disease resistance NB-LRR family.</text>
</comment>
<dbReference type="InterPro" id="IPR003593">
    <property type="entry name" value="AAA+_ATPase"/>
</dbReference>
<dbReference type="Gene3D" id="3.80.10.10">
    <property type="entry name" value="Ribonuclease Inhibitor"/>
    <property type="match status" value="3"/>
</dbReference>
<dbReference type="InterPro" id="IPR042197">
    <property type="entry name" value="Apaf_helical"/>
</dbReference>
<evidence type="ECO:0000256" key="4">
    <source>
        <dbReference type="ARBA" id="ARBA00022741"/>
    </source>
</evidence>
<evidence type="ECO:0000313" key="10">
    <source>
        <dbReference type="Proteomes" id="UP001324115"/>
    </source>
</evidence>
<dbReference type="InterPro" id="IPR027417">
    <property type="entry name" value="P-loop_NTPase"/>
</dbReference>
<dbReference type="InterPro" id="IPR050905">
    <property type="entry name" value="Plant_NBS-LRR"/>
</dbReference>
<evidence type="ECO:0000256" key="5">
    <source>
        <dbReference type="ARBA" id="ARBA00022821"/>
    </source>
</evidence>
<name>A0AAN7EVH1_QUERU</name>
<feature type="domain" description="AAA+ ATPase" evidence="8">
    <location>
        <begin position="192"/>
        <end position="328"/>
    </location>
</feature>
<dbReference type="GO" id="GO:0043531">
    <property type="term" value="F:ADP binding"/>
    <property type="evidence" value="ECO:0007669"/>
    <property type="project" value="InterPro"/>
</dbReference>
<dbReference type="PANTHER" id="PTHR33463:SF203">
    <property type="entry name" value="AAA+ ATPASE DOMAIN-CONTAINING PROTEIN"/>
    <property type="match status" value="1"/>
</dbReference>
<evidence type="ECO:0000256" key="3">
    <source>
        <dbReference type="ARBA" id="ARBA00022737"/>
    </source>
</evidence>
<dbReference type="SUPFAM" id="SSF52540">
    <property type="entry name" value="P-loop containing nucleoside triphosphate hydrolases"/>
    <property type="match status" value="1"/>
</dbReference>
<comment type="caution">
    <text evidence="9">The sequence shown here is derived from an EMBL/GenBank/DDBJ whole genome shotgun (WGS) entry which is preliminary data.</text>
</comment>
<keyword evidence="4" id="KW-0547">Nucleotide-binding</keyword>
<dbReference type="EMBL" id="JAXUIC010000007">
    <property type="protein sequence ID" value="KAK4581014.1"/>
    <property type="molecule type" value="Genomic_DNA"/>
</dbReference>
<keyword evidence="10" id="KW-1185">Reference proteome</keyword>